<keyword evidence="3" id="KW-0804">Transcription</keyword>
<dbReference type="InterPro" id="IPR018060">
    <property type="entry name" value="HTH_AraC"/>
</dbReference>
<name>A0ABV7Y856_9ACTN</name>
<dbReference type="PANTHER" id="PTHR46796:SF15">
    <property type="entry name" value="BLL1074 PROTEIN"/>
    <property type="match status" value="1"/>
</dbReference>
<proteinExistence type="predicted"/>
<dbReference type="SUPFAM" id="SSF46689">
    <property type="entry name" value="Homeodomain-like"/>
    <property type="match status" value="1"/>
</dbReference>
<keyword evidence="2" id="KW-0238">DNA-binding</keyword>
<dbReference type="PROSITE" id="PS01124">
    <property type="entry name" value="HTH_ARAC_FAMILY_2"/>
    <property type="match status" value="1"/>
</dbReference>
<gene>
    <name evidence="5" type="ORF">ACFOUW_08370</name>
</gene>
<comment type="caution">
    <text evidence="5">The sequence shown here is derived from an EMBL/GenBank/DDBJ whole genome shotgun (WGS) entry which is preliminary data.</text>
</comment>
<dbReference type="InterPro" id="IPR046532">
    <property type="entry name" value="DUF6597"/>
</dbReference>
<evidence type="ECO:0000259" key="4">
    <source>
        <dbReference type="PROSITE" id="PS01124"/>
    </source>
</evidence>
<accession>A0ABV7Y856</accession>
<dbReference type="SMART" id="SM00342">
    <property type="entry name" value="HTH_ARAC"/>
    <property type="match status" value="1"/>
</dbReference>
<evidence type="ECO:0000313" key="6">
    <source>
        <dbReference type="Proteomes" id="UP001595699"/>
    </source>
</evidence>
<dbReference type="Proteomes" id="UP001595699">
    <property type="component" value="Unassembled WGS sequence"/>
</dbReference>
<organism evidence="5 6">
    <name type="scientific">Tenggerimyces flavus</name>
    <dbReference type="NCBI Taxonomy" id="1708749"/>
    <lineage>
        <taxon>Bacteria</taxon>
        <taxon>Bacillati</taxon>
        <taxon>Actinomycetota</taxon>
        <taxon>Actinomycetes</taxon>
        <taxon>Propionibacteriales</taxon>
        <taxon>Nocardioidaceae</taxon>
        <taxon>Tenggerimyces</taxon>
    </lineage>
</organism>
<dbReference type="Gene3D" id="1.10.10.60">
    <property type="entry name" value="Homeodomain-like"/>
    <property type="match status" value="1"/>
</dbReference>
<feature type="domain" description="HTH araC/xylS-type" evidence="4">
    <location>
        <begin position="159"/>
        <end position="260"/>
    </location>
</feature>
<evidence type="ECO:0000256" key="1">
    <source>
        <dbReference type="ARBA" id="ARBA00023015"/>
    </source>
</evidence>
<evidence type="ECO:0000313" key="5">
    <source>
        <dbReference type="EMBL" id="MFC3760851.1"/>
    </source>
</evidence>
<keyword evidence="1" id="KW-0805">Transcription regulation</keyword>
<reference evidence="6" key="1">
    <citation type="journal article" date="2019" name="Int. J. Syst. Evol. Microbiol.">
        <title>The Global Catalogue of Microorganisms (GCM) 10K type strain sequencing project: providing services to taxonomists for standard genome sequencing and annotation.</title>
        <authorList>
            <consortium name="The Broad Institute Genomics Platform"/>
            <consortium name="The Broad Institute Genome Sequencing Center for Infectious Disease"/>
            <person name="Wu L."/>
            <person name="Ma J."/>
        </authorList>
    </citation>
    <scope>NUCLEOTIDE SEQUENCE [LARGE SCALE GENOMIC DNA]</scope>
    <source>
        <strain evidence="6">CGMCC 4.7241</strain>
    </source>
</reference>
<dbReference type="PANTHER" id="PTHR46796">
    <property type="entry name" value="HTH-TYPE TRANSCRIPTIONAL ACTIVATOR RHAS-RELATED"/>
    <property type="match status" value="1"/>
</dbReference>
<dbReference type="InterPro" id="IPR009057">
    <property type="entry name" value="Homeodomain-like_sf"/>
</dbReference>
<evidence type="ECO:0000256" key="3">
    <source>
        <dbReference type="ARBA" id="ARBA00023163"/>
    </source>
</evidence>
<dbReference type="EMBL" id="JBHRZH010000006">
    <property type="protein sequence ID" value="MFC3760851.1"/>
    <property type="molecule type" value="Genomic_DNA"/>
</dbReference>
<dbReference type="RefSeq" id="WP_205117090.1">
    <property type="nucleotide sequence ID" value="NZ_JAFBCM010000001.1"/>
</dbReference>
<dbReference type="Pfam" id="PF12833">
    <property type="entry name" value="HTH_18"/>
    <property type="match status" value="1"/>
</dbReference>
<dbReference type="InterPro" id="IPR050204">
    <property type="entry name" value="AraC_XylS_family_regulators"/>
</dbReference>
<keyword evidence="6" id="KW-1185">Reference proteome</keyword>
<evidence type="ECO:0000256" key="2">
    <source>
        <dbReference type="ARBA" id="ARBA00023125"/>
    </source>
</evidence>
<protein>
    <submittedName>
        <fullName evidence="5">DUF6597 domain-containing transcriptional factor</fullName>
    </submittedName>
</protein>
<dbReference type="Pfam" id="PF20240">
    <property type="entry name" value="DUF6597"/>
    <property type="match status" value="1"/>
</dbReference>
<sequence>MVNLGRGILQPHKAEQSFSVERRDPSAPLVGVVERYWITTWDLRGEQPHRQNVLPHPRINVTFLPGRARIAGVVRGLFTEQLAESGRVIGVMFRPGAFRGYLGAAVSTLTDRFVDIDDHFGPAGVELADRVIAAETGAAIAEIETFLLERQPPADPSVELAAKAVDTVASAPDLLRVDDLAAALALPMRGLQRLFHEYVGVGPKWVIRQYRMHEATDVAATGAAVDWAALAHRLGYSDQAHFVRDFTSRVGMSPTAYARLCAR</sequence>